<accession>A0A163MS29</accession>
<name>A0A163MS29_ABSGL</name>
<evidence type="ECO:0000313" key="1">
    <source>
        <dbReference type="EMBL" id="SAM08071.1"/>
    </source>
</evidence>
<reference evidence="1" key="1">
    <citation type="submission" date="2016-04" db="EMBL/GenBank/DDBJ databases">
        <authorList>
            <person name="Evans L.H."/>
            <person name="Alamgir A."/>
            <person name="Owens N."/>
            <person name="Weber N.D."/>
            <person name="Virtaneva K."/>
            <person name="Barbian K."/>
            <person name="Babar A."/>
            <person name="Rosenke K."/>
        </authorList>
    </citation>
    <scope>NUCLEOTIDE SEQUENCE [LARGE SCALE GENOMIC DNA]</scope>
    <source>
        <strain evidence="1">CBS 101.48</strain>
    </source>
</reference>
<protein>
    <submittedName>
        <fullName evidence="1">Uncharacterized protein</fullName>
    </submittedName>
</protein>
<dbReference type="AlphaFoldDB" id="A0A163MS29"/>
<dbReference type="Proteomes" id="UP000078561">
    <property type="component" value="Unassembled WGS sequence"/>
</dbReference>
<dbReference type="EMBL" id="LT554883">
    <property type="protein sequence ID" value="SAM08071.1"/>
    <property type="molecule type" value="Genomic_DNA"/>
</dbReference>
<sequence>MSVYSVSSSSSSEDLIDLLGSYVVFPTPESLPEPALDSMTRSPSAITINSSEASKIWHVNTNPCEPAYANMRKCSWHPIPNPFSRLARDIDDYRTFTHYLYHLTDEGVITQGRCDGIILSMNAYHYHQAQLRKLPLDIHVQTFNETVDHTAVTKLLHHSGNMQSEEYRFRSLCVV</sequence>
<evidence type="ECO:0000313" key="2">
    <source>
        <dbReference type="Proteomes" id="UP000078561"/>
    </source>
</evidence>
<gene>
    <name evidence="1" type="primary">ABSGL_13732.1 scaffold 14320</name>
</gene>
<proteinExistence type="predicted"/>
<dbReference type="InParanoid" id="A0A163MS29"/>
<organism evidence="1">
    <name type="scientific">Absidia glauca</name>
    <name type="common">Pin mould</name>
    <dbReference type="NCBI Taxonomy" id="4829"/>
    <lineage>
        <taxon>Eukaryota</taxon>
        <taxon>Fungi</taxon>
        <taxon>Fungi incertae sedis</taxon>
        <taxon>Mucoromycota</taxon>
        <taxon>Mucoromycotina</taxon>
        <taxon>Mucoromycetes</taxon>
        <taxon>Mucorales</taxon>
        <taxon>Cunninghamellaceae</taxon>
        <taxon>Absidia</taxon>
    </lineage>
</organism>
<keyword evidence="2" id="KW-1185">Reference proteome</keyword>